<dbReference type="RefSeq" id="XP_026759124.2">
    <property type="nucleotide sequence ID" value="XM_026903323.3"/>
</dbReference>
<feature type="domain" description="Cilia- and flagella-associated protein 69 ARM repeats" evidence="2">
    <location>
        <begin position="677"/>
        <end position="890"/>
    </location>
</feature>
<evidence type="ECO:0000259" key="2">
    <source>
        <dbReference type="Pfam" id="PF21049"/>
    </source>
</evidence>
<dbReference type="InParanoid" id="A0A6J1WTQ6"/>
<dbReference type="PANTHER" id="PTHR14716">
    <property type="entry name" value="CILIA- AND FLAGELLA-ASSOCIATED PROTEIN 69"/>
    <property type="match status" value="1"/>
</dbReference>
<dbReference type="InterPro" id="IPR048732">
    <property type="entry name" value="CFA69"/>
</dbReference>
<dbReference type="Pfam" id="PF21049">
    <property type="entry name" value="CFA69_ARM_rpt"/>
    <property type="match status" value="2"/>
</dbReference>
<feature type="domain" description="Cilia- and flagella-associated protein 69 ARM repeats" evidence="2">
    <location>
        <begin position="124"/>
        <end position="319"/>
    </location>
</feature>
<sequence length="1039" mass="118874">MEKKHSTFTSSKSRKKKGKKADMPTKKAKGNCNVSQSASHTKYYRIEKHRDAYEKITKEEYLGFSESISGSSETYHCVHGPEGKQYSEKGKLKRNLLKELDPVPVDRKWNDECPLTYNWEIVKKLEFLITDPTVTQQIDRLKAHLRDLSRISCYGFKIDILDSLCIVLDNLIEAQYNQPALKEELMLLVQNMDKPILLNSASDVITYFDHLRRYLGFLGYLLMQVPNDDVFDLVSKGLIWQLSAPDQIRGHGAAQLRHTLAAAAPVLYQTVVRMLGVSTLHRYPTYLEVALLLACDNVDNCIEMMRENIIENIFYRFNPYFPERNLPVYDINPADPQDYNIKLGDSSVNISTTLSLLLVLGKTTKQYLDENPKLKLLLPCPDNYAQRCFIWAFRYECRARGHGHQRNTMTVIAMVLLHCFGDRLMCFSNQLMPDVMSLSVLTELPRRSDWISTVNFNTGQLDVQFKKILISLSVDMIKLFPYNKFMVESQHWLLGLMYLLDPGLCSLRAKWSPSLFAEIRKIALQALVCTLPLAAHHLAKDYGLIRRILWYIEWYTESPYELPVLYWCVRLLQVAIYNRDTPERTASIQDLFDTHGIIILIHLCDTLLEQKSPPVEKSQAIIALCLRLLTSAVDNNTRLKCCVYPNIKWPSSVNSFARKMLDVILFALEKNFIISDRWLIALLNFVWESIIWKKEYRDIFIINNGIFKLLDIVTMTSPPVQCIALALICDAARAGDAIGQLVTWRATNGASSANSNLVKRGATVASLLAAIFRDECRATGVKLNEYGILQDLNCPLLSSIVRCELNDAEFCSDKNTRTPYCLAAANLAGSRMSKAYAILHMLSVDFEYKVNLADEAYNLYKNVQLAPEDEAILVLCSYYLTIKLNEVWMETQAQNPELLPQDNYILREFLHIGKGWAKEIKRQQEQIIENERKKDQEEESSLYAFLGRVRLNIALDALREVRCIARSADRACITHALLHDAVRAHHRRSIYTKTLETPVLKTYGPTLDDQNITGQNVKVYSIAAKEKPRPRKNSSTSSS</sequence>
<evidence type="ECO:0000256" key="1">
    <source>
        <dbReference type="SAM" id="MobiDB-lite"/>
    </source>
</evidence>
<dbReference type="Proteomes" id="UP001652740">
    <property type="component" value="Unplaced"/>
</dbReference>
<dbReference type="GO" id="GO:0097730">
    <property type="term" value="C:non-motile cilium"/>
    <property type="evidence" value="ECO:0007669"/>
    <property type="project" value="TreeGrafter"/>
</dbReference>
<dbReference type="GO" id="GO:0097225">
    <property type="term" value="C:sperm midpiece"/>
    <property type="evidence" value="ECO:0007669"/>
    <property type="project" value="TreeGrafter"/>
</dbReference>
<keyword evidence="3" id="KW-1185">Reference proteome</keyword>
<dbReference type="AlphaFoldDB" id="A0A6J1WTQ6"/>
<organism evidence="3 4">
    <name type="scientific">Galleria mellonella</name>
    <name type="common">Greater wax moth</name>
    <dbReference type="NCBI Taxonomy" id="7137"/>
    <lineage>
        <taxon>Eukaryota</taxon>
        <taxon>Metazoa</taxon>
        <taxon>Ecdysozoa</taxon>
        <taxon>Arthropoda</taxon>
        <taxon>Hexapoda</taxon>
        <taxon>Insecta</taxon>
        <taxon>Pterygota</taxon>
        <taxon>Neoptera</taxon>
        <taxon>Endopterygota</taxon>
        <taxon>Lepidoptera</taxon>
        <taxon>Glossata</taxon>
        <taxon>Ditrysia</taxon>
        <taxon>Pyraloidea</taxon>
        <taxon>Pyralidae</taxon>
        <taxon>Galleriinae</taxon>
        <taxon>Galleria</taxon>
    </lineage>
</organism>
<reference evidence="4" key="1">
    <citation type="submission" date="2025-08" db="UniProtKB">
        <authorList>
            <consortium name="RefSeq"/>
        </authorList>
    </citation>
    <scope>IDENTIFICATION</scope>
    <source>
        <tissue evidence="4">Whole larvae</tissue>
    </source>
</reference>
<feature type="region of interest" description="Disordered" evidence="1">
    <location>
        <begin position="1"/>
        <end position="36"/>
    </location>
</feature>
<dbReference type="PANTHER" id="PTHR14716:SF0">
    <property type="entry name" value="CILIA- AND FLAGELLA-ASSOCIATED PROTEIN 69"/>
    <property type="match status" value="1"/>
</dbReference>
<dbReference type="GO" id="GO:1902093">
    <property type="term" value="P:positive regulation of flagellated sperm motility"/>
    <property type="evidence" value="ECO:0007669"/>
    <property type="project" value="TreeGrafter"/>
</dbReference>
<dbReference type="KEGG" id="gmw:113518411"/>
<dbReference type="GeneID" id="113518411"/>
<proteinExistence type="predicted"/>
<gene>
    <name evidence="4" type="primary">LOC113518411</name>
</gene>
<protein>
    <submittedName>
        <fullName evidence="4">Uncharacterized protein LOC113518411</fullName>
    </submittedName>
</protein>
<accession>A0A6J1WTQ6</accession>
<name>A0A6J1WTQ6_GALME</name>
<dbReference type="InterPro" id="IPR048733">
    <property type="entry name" value="CFA69_ARM_dom"/>
</dbReference>
<evidence type="ECO:0000313" key="3">
    <source>
        <dbReference type="Proteomes" id="UP001652740"/>
    </source>
</evidence>
<evidence type="ECO:0000313" key="4">
    <source>
        <dbReference type="RefSeq" id="XP_026759124.2"/>
    </source>
</evidence>